<evidence type="ECO:0000256" key="7">
    <source>
        <dbReference type="HAMAP-Rule" id="MF_00201"/>
    </source>
</evidence>
<reference evidence="10 11" key="1">
    <citation type="submission" date="2020-05" db="EMBL/GenBank/DDBJ databases">
        <title>Complete genome sequence of of a novel Thermoleptolyngbya strain isolated from hot springs of Ganzi, Sichuan China.</title>
        <authorList>
            <person name="Tang J."/>
            <person name="Daroch M."/>
            <person name="Li L."/>
            <person name="Waleron K."/>
            <person name="Waleron M."/>
            <person name="Waleron M."/>
        </authorList>
    </citation>
    <scope>NUCLEOTIDE SEQUENCE [LARGE SCALE GENOMIC DNA]</scope>
    <source>
        <strain evidence="10 11">PKUAC-SCTA183</strain>
    </source>
</reference>
<feature type="domain" description="DNA replication/recombination mediator RecO N-terminal" evidence="9">
    <location>
        <begin position="1"/>
        <end position="80"/>
    </location>
</feature>
<keyword evidence="3 7" id="KW-0227">DNA damage</keyword>
<evidence type="ECO:0000256" key="8">
    <source>
        <dbReference type="SAM" id="MobiDB-lite"/>
    </source>
</evidence>
<keyword evidence="5 7" id="KW-0234">DNA repair</keyword>
<evidence type="ECO:0000256" key="2">
    <source>
        <dbReference type="ARBA" id="ARBA00021310"/>
    </source>
</evidence>
<evidence type="ECO:0000313" key="11">
    <source>
        <dbReference type="Proteomes" id="UP000505210"/>
    </source>
</evidence>
<evidence type="ECO:0000256" key="5">
    <source>
        <dbReference type="ARBA" id="ARBA00023204"/>
    </source>
</evidence>
<dbReference type="Pfam" id="PF11967">
    <property type="entry name" value="RecO_N"/>
    <property type="match status" value="1"/>
</dbReference>
<comment type="function">
    <text evidence="7">Involved in DNA repair and RecF pathway recombination.</text>
</comment>
<dbReference type="NCBIfam" id="TIGR00613">
    <property type="entry name" value="reco"/>
    <property type="match status" value="1"/>
</dbReference>
<evidence type="ECO:0000256" key="1">
    <source>
        <dbReference type="ARBA" id="ARBA00007452"/>
    </source>
</evidence>
<dbReference type="InterPro" id="IPR003717">
    <property type="entry name" value="RecO"/>
</dbReference>
<dbReference type="EMBL" id="CP053661">
    <property type="protein sequence ID" value="QKD81430.1"/>
    <property type="molecule type" value="Genomic_DNA"/>
</dbReference>
<dbReference type="SUPFAM" id="SSF57863">
    <property type="entry name" value="ArfGap/RecO-like zinc finger"/>
    <property type="match status" value="1"/>
</dbReference>
<dbReference type="InterPro" id="IPR037278">
    <property type="entry name" value="ARFGAP/RecO"/>
</dbReference>
<dbReference type="RefSeq" id="WP_172353827.1">
    <property type="nucleotide sequence ID" value="NZ_CP053661.1"/>
</dbReference>
<proteinExistence type="inferred from homology"/>
<name>A0A6M8BAB6_9CYAN</name>
<comment type="similarity">
    <text evidence="1 7">Belongs to the RecO family.</text>
</comment>
<keyword evidence="4 7" id="KW-0233">DNA recombination</keyword>
<dbReference type="InterPro" id="IPR042242">
    <property type="entry name" value="RecO_C"/>
</dbReference>
<dbReference type="SUPFAM" id="SSF50249">
    <property type="entry name" value="Nucleic acid-binding proteins"/>
    <property type="match status" value="1"/>
</dbReference>
<dbReference type="Gene3D" id="2.40.50.140">
    <property type="entry name" value="Nucleic acid-binding proteins"/>
    <property type="match status" value="1"/>
</dbReference>
<evidence type="ECO:0000256" key="4">
    <source>
        <dbReference type="ARBA" id="ARBA00023172"/>
    </source>
</evidence>
<protein>
    <recommendedName>
        <fullName evidence="2 7">DNA repair protein RecO</fullName>
    </recommendedName>
    <alternativeName>
        <fullName evidence="6 7">Recombination protein O</fullName>
    </alternativeName>
</protein>
<dbReference type="GO" id="GO:0006302">
    <property type="term" value="P:double-strand break repair"/>
    <property type="evidence" value="ECO:0007669"/>
    <property type="project" value="TreeGrafter"/>
</dbReference>
<dbReference type="KEGG" id="theu:HPC62_03870"/>
<dbReference type="Pfam" id="PF02565">
    <property type="entry name" value="RecO_C"/>
    <property type="match status" value="1"/>
</dbReference>
<keyword evidence="11" id="KW-1185">Reference proteome</keyword>
<dbReference type="Gene3D" id="1.20.1440.120">
    <property type="entry name" value="Recombination protein O, C-terminal domain"/>
    <property type="match status" value="1"/>
</dbReference>
<dbReference type="HAMAP" id="MF_00201">
    <property type="entry name" value="RecO"/>
    <property type="match status" value="1"/>
</dbReference>
<dbReference type="PANTHER" id="PTHR33991:SF1">
    <property type="entry name" value="DNA REPAIR PROTEIN RECO"/>
    <property type="match status" value="1"/>
</dbReference>
<dbReference type="Proteomes" id="UP000505210">
    <property type="component" value="Chromosome"/>
</dbReference>
<dbReference type="InterPro" id="IPR012340">
    <property type="entry name" value="NA-bd_OB-fold"/>
</dbReference>
<dbReference type="PANTHER" id="PTHR33991">
    <property type="entry name" value="DNA REPAIR PROTEIN RECO"/>
    <property type="match status" value="1"/>
</dbReference>
<evidence type="ECO:0000313" key="10">
    <source>
        <dbReference type="EMBL" id="QKD81430.1"/>
    </source>
</evidence>
<organism evidence="10 11">
    <name type="scientific">Thermoleptolyngbya sichuanensis A183</name>
    <dbReference type="NCBI Taxonomy" id="2737172"/>
    <lineage>
        <taxon>Bacteria</taxon>
        <taxon>Bacillati</taxon>
        <taxon>Cyanobacteriota</taxon>
        <taxon>Cyanophyceae</taxon>
        <taxon>Oculatellales</taxon>
        <taxon>Oculatellaceae</taxon>
        <taxon>Thermoleptolyngbya</taxon>
        <taxon>Thermoleptolyngbya sichuanensis</taxon>
    </lineage>
</organism>
<feature type="region of interest" description="Disordered" evidence="8">
    <location>
        <begin position="248"/>
        <end position="270"/>
    </location>
</feature>
<evidence type="ECO:0000256" key="6">
    <source>
        <dbReference type="ARBA" id="ARBA00033409"/>
    </source>
</evidence>
<dbReference type="GO" id="GO:0006310">
    <property type="term" value="P:DNA recombination"/>
    <property type="evidence" value="ECO:0007669"/>
    <property type="project" value="UniProtKB-UniRule"/>
</dbReference>
<gene>
    <name evidence="7 10" type="primary">recO</name>
    <name evidence="10" type="ORF">HPC62_03870</name>
</gene>
<evidence type="ECO:0000259" key="9">
    <source>
        <dbReference type="Pfam" id="PF11967"/>
    </source>
</evidence>
<dbReference type="InterPro" id="IPR022572">
    <property type="entry name" value="DNA_rep/recomb_RecO_N"/>
</dbReference>
<dbReference type="AlphaFoldDB" id="A0A6M8BAB6"/>
<sequence>MSGTYKTVGINLKGMPMGESDRLLTVLTREHGLIRLVAPGSRKHESSLRGRSGLFVVNQLLIAKGRTLDKIIQAEGIEAFTGLSQDLRKLTAGQYLAELALCQALSNQPQDELFTQLSESLRRIEQLPASVTLLCLVQATYQLLTLAGVAPQVHTCCVTQQPIVPPDGVSPEGRGDSEVEGWRAGFHAAAGGVVSWEVLSRLEPGEILSENPSENPQDSQNPHNPALASTAAVLENRESLNAAVRPKPKPIKKVKASGDSMTPAAKGRATLAEPEGRYAIARSLPKSTAGSRLGTPISSAELAALQRLSDPELLSMWMQANWMQTNGLPAPASLSAYKTPEEVWLRVERLLRHYAQYHFDRPIQSAALIETCFAAVSPSSCLPTQDATD</sequence>
<accession>A0A6M8BAB6</accession>
<evidence type="ECO:0000256" key="3">
    <source>
        <dbReference type="ARBA" id="ARBA00022763"/>
    </source>
</evidence>
<dbReference type="GO" id="GO:0043590">
    <property type="term" value="C:bacterial nucleoid"/>
    <property type="evidence" value="ECO:0007669"/>
    <property type="project" value="TreeGrafter"/>
</dbReference>